<evidence type="ECO:0000256" key="3">
    <source>
        <dbReference type="ARBA" id="ARBA00023004"/>
    </source>
</evidence>
<accession>A0A166GJ51</accession>
<dbReference type="GO" id="GO:0046872">
    <property type="term" value="F:metal ion binding"/>
    <property type="evidence" value="ECO:0007669"/>
    <property type="project" value="UniProtKB-KW"/>
</dbReference>
<keyword evidence="2 4" id="KW-0479">Metal-binding</keyword>
<dbReference type="GO" id="GO:0020037">
    <property type="term" value="F:heme binding"/>
    <property type="evidence" value="ECO:0007669"/>
    <property type="project" value="InterPro"/>
</dbReference>
<comment type="similarity">
    <text evidence="1">Belongs to the indoleamine 2,3-dioxygenase family.</text>
</comment>
<dbReference type="GO" id="GO:0005737">
    <property type="term" value="C:cytoplasm"/>
    <property type="evidence" value="ECO:0007669"/>
    <property type="project" value="TreeGrafter"/>
</dbReference>
<dbReference type="EMBL" id="KV417578">
    <property type="protein sequence ID" value="KZP17890.1"/>
    <property type="molecule type" value="Genomic_DNA"/>
</dbReference>
<dbReference type="STRING" id="436010.A0A166GJ51"/>
<organism evidence="6 7">
    <name type="scientific">Athelia psychrophila</name>
    <dbReference type="NCBI Taxonomy" id="1759441"/>
    <lineage>
        <taxon>Eukaryota</taxon>
        <taxon>Fungi</taxon>
        <taxon>Dikarya</taxon>
        <taxon>Basidiomycota</taxon>
        <taxon>Agaricomycotina</taxon>
        <taxon>Agaricomycetes</taxon>
        <taxon>Agaricomycetidae</taxon>
        <taxon>Atheliales</taxon>
        <taxon>Atheliaceae</taxon>
        <taxon>Athelia</taxon>
    </lineage>
</organism>
<dbReference type="Proteomes" id="UP000076532">
    <property type="component" value="Unassembled WGS sequence"/>
</dbReference>
<dbReference type="Pfam" id="PF01231">
    <property type="entry name" value="IDO"/>
    <property type="match status" value="1"/>
</dbReference>
<dbReference type="SUPFAM" id="SSF140959">
    <property type="entry name" value="Indolic compounds 2,3-dioxygenase-like"/>
    <property type="match status" value="1"/>
</dbReference>
<dbReference type="InterPro" id="IPR000898">
    <property type="entry name" value="Indolamine_dOase"/>
</dbReference>
<dbReference type="GO" id="GO:0034354">
    <property type="term" value="P:'de novo' NAD+ biosynthetic process from L-tryptophan"/>
    <property type="evidence" value="ECO:0007669"/>
    <property type="project" value="TreeGrafter"/>
</dbReference>
<dbReference type="OrthoDB" id="540174at2759"/>
<dbReference type="AlphaFoldDB" id="A0A166GJ51"/>
<dbReference type="PANTHER" id="PTHR28657">
    <property type="entry name" value="INDOLEAMINE 2,3-DIOXYGENASE"/>
    <property type="match status" value="1"/>
</dbReference>
<keyword evidence="4" id="KW-0349">Heme</keyword>
<protein>
    <submittedName>
        <fullName evidence="6">Indoleamine 2,3-dioxygenase</fullName>
    </submittedName>
</protein>
<evidence type="ECO:0000313" key="7">
    <source>
        <dbReference type="Proteomes" id="UP000076532"/>
    </source>
</evidence>
<evidence type="ECO:0000256" key="5">
    <source>
        <dbReference type="SAM" id="MobiDB-lite"/>
    </source>
</evidence>
<dbReference type="PANTHER" id="PTHR28657:SF5">
    <property type="entry name" value="INDOLEAMINE 2,3-DIOXYGENASE"/>
    <property type="match status" value="1"/>
</dbReference>
<gene>
    <name evidence="6" type="ORF">FIBSPDRAFT_864527</name>
</gene>
<feature type="binding site" description="proximal binding residue" evidence="4">
    <location>
        <position position="419"/>
    </location>
    <ligand>
        <name>heme b</name>
        <dbReference type="ChEBI" id="CHEBI:60344"/>
    </ligand>
    <ligandPart>
        <name>Fe</name>
        <dbReference type="ChEBI" id="CHEBI:18248"/>
    </ligandPart>
</feature>
<evidence type="ECO:0000256" key="1">
    <source>
        <dbReference type="ARBA" id="ARBA00007119"/>
    </source>
</evidence>
<proteinExistence type="inferred from homology"/>
<feature type="region of interest" description="Disordered" evidence="5">
    <location>
        <begin position="455"/>
        <end position="474"/>
    </location>
</feature>
<evidence type="ECO:0000256" key="2">
    <source>
        <dbReference type="ARBA" id="ARBA00022723"/>
    </source>
</evidence>
<evidence type="ECO:0000256" key="4">
    <source>
        <dbReference type="PIRSR" id="PIRSR600898-1"/>
    </source>
</evidence>
<dbReference type="GO" id="GO:0033754">
    <property type="term" value="F:indoleamine 2,3-dioxygenase activity"/>
    <property type="evidence" value="ECO:0007669"/>
    <property type="project" value="TreeGrafter"/>
</dbReference>
<reference evidence="6 7" key="1">
    <citation type="journal article" date="2016" name="Mol. Biol. Evol.">
        <title>Comparative Genomics of Early-Diverging Mushroom-Forming Fungi Provides Insights into the Origins of Lignocellulose Decay Capabilities.</title>
        <authorList>
            <person name="Nagy L.G."/>
            <person name="Riley R."/>
            <person name="Tritt A."/>
            <person name="Adam C."/>
            <person name="Daum C."/>
            <person name="Floudas D."/>
            <person name="Sun H."/>
            <person name="Yadav J.S."/>
            <person name="Pangilinan J."/>
            <person name="Larsson K.H."/>
            <person name="Matsuura K."/>
            <person name="Barry K."/>
            <person name="Labutti K."/>
            <person name="Kuo R."/>
            <person name="Ohm R.A."/>
            <person name="Bhattacharya S.S."/>
            <person name="Shirouzu T."/>
            <person name="Yoshinaga Y."/>
            <person name="Martin F.M."/>
            <person name="Grigoriev I.V."/>
            <person name="Hibbett D.S."/>
        </authorList>
    </citation>
    <scope>NUCLEOTIDE SEQUENCE [LARGE SCALE GENOMIC DNA]</scope>
    <source>
        <strain evidence="6 7">CBS 109695</strain>
    </source>
</reference>
<name>A0A166GJ51_9AGAM</name>
<evidence type="ECO:0000313" key="6">
    <source>
        <dbReference type="EMBL" id="KZP17890.1"/>
    </source>
</evidence>
<dbReference type="Gene3D" id="1.20.58.480">
    <property type="match status" value="1"/>
</dbReference>
<keyword evidence="7" id="KW-1185">Reference proteome</keyword>
<sequence length="492" mass="54741">MNIYSHLPSAPEALRLSKSLLRSFLGPRSTPAENQPTPIEFDVHINSDTGFFPPQPLARLTGPFEIWESALDEAKENLVLGDNDWDASKTQAGVEWRARVASVSTPPLSTSQSILTCHQWSVINTDGLQNLRQQQRAHMVLAWILSYYVHSMPPSTTSDDIIIPRSIAVPLVTVSNALRIAPILTFADTVLWNWELIDRTLPVTIDNMLFHTFSGTDDERNFYVTSARAELGGVEMLRIFNDYQNLPNVNDLTSISKTARDLNKLAGVIDQLTEVIKGVRAVVDPHVFYWEVRPWFEGSQSRGPDEPKWIYEDCAASDTVDLSGPSAGQSSVMHALDIFLDIDHKLKERRAPAPSSENKRSDTGFMERMRRYMPGKHRDYLTHLAASSRPIRALAIQSPAIREPYDAAVTALKKLRDQHIRIACLYIVSMSRTTPPAGCGCPVSAMMEKLEQERAADKAAAKGPSRGTGGNELALLLKAGRDATRRAMIKDN</sequence>
<dbReference type="GO" id="GO:0019441">
    <property type="term" value="P:L-tryptophan catabolic process to kynurenine"/>
    <property type="evidence" value="ECO:0007669"/>
    <property type="project" value="InterPro"/>
</dbReference>
<dbReference type="InterPro" id="IPR037217">
    <property type="entry name" value="Trp/Indoleamine_2_3_dOase-like"/>
</dbReference>
<keyword evidence="3 4" id="KW-0408">Iron</keyword>